<keyword evidence="3" id="KW-1185">Reference proteome</keyword>
<reference evidence="2 3" key="1">
    <citation type="submission" date="2020-05" db="EMBL/GenBank/DDBJ databases">
        <title>Draft genome sequence of Desulfovibrio sp. strain HN2T.</title>
        <authorList>
            <person name="Ueno A."/>
            <person name="Tamazawa S."/>
            <person name="Tamamura S."/>
            <person name="Murakami T."/>
            <person name="Kiyama T."/>
            <person name="Inomata H."/>
            <person name="Amano Y."/>
            <person name="Miyakawa K."/>
            <person name="Tamaki H."/>
            <person name="Naganuma T."/>
            <person name="Kaneko K."/>
        </authorList>
    </citation>
    <scope>NUCLEOTIDE SEQUENCE [LARGE SCALE GENOMIC DNA]</scope>
    <source>
        <strain evidence="2 3">HN2</strain>
    </source>
</reference>
<name>A0A7J0BHW3_9BACT</name>
<organism evidence="2 3">
    <name type="scientific">Desulfovibrio subterraneus</name>
    <dbReference type="NCBI Taxonomy" id="2718620"/>
    <lineage>
        <taxon>Bacteria</taxon>
        <taxon>Pseudomonadati</taxon>
        <taxon>Thermodesulfobacteriota</taxon>
        <taxon>Desulfovibrionia</taxon>
        <taxon>Desulfovibrionales</taxon>
        <taxon>Desulfovibrionaceae</taxon>
        <taxon>Desulfovibrio</taxon>
    </lineage>
</organism>
<evidence type="ECO:0000313" key="2">
    <source>
        <dbReference type="EMBL" id="GFM32674.1"/>
    </source>
</evidence>
<dbReference type="PANTHER" id="PTHR38139:SF1">
    <property type="entry name" value="NUCLEOSIDE TRANSPORTER_FEOB GTPASE GATE DOMAIN-CONTAINING PROTEIN"/>
    <property type="match status" value="1"/>
</dbReference>
<feature type="transmembrane region" description="Helical" evidence="1">
    <location>
        <begin position="65"/>
        <end position="86"/>
    </location>
</feature>
<proteinExistence type="predicted"/>
<feature type="transmembrane region" description="Helical" evidence="1">
    <location>
        <begin position="299"/>
        <end position="325"/>
    </location>
</feature>
<gene>
    <name evidence="2" type="ORF">DSM101010T_10390</name>
</gene>
<protein>
    <submittedName>
        <fullName evidence="2">Membrane protein</fullName>
    </submittedName>
</protein>
<dbReference type="Proteomes" id="UP000503840">
    <property type="component" value="Unassembled WGS sequence"/>
</dbReference>
<accession>A0A7J0BHW3</accession>
<keyword evidence="1" id="KW-0812">Transmembrane</keyword>
<evidence type="ECO:0000313" key="3">
    <source>
        <dbReference type="Proteomes" id="UP000503840"/>
    </source>
</evidence>
<comment type="caution">
    <text evidence="2">The sequence shown here is derived from an EMBL/GenBank/DDBJ whole genome shotgun (WGS) entry which is preliminary data.</text>
</comment>
<feature type="transmembrane region" description="Helical" evidence="1">
    <location>
        <begin position="256"/>
        <end position="278"/>
    </location>
</feature>
<dbReference type="PANTHER" id="PTHR38139">
    <property type="entry name" value="GATE DOMAIN-CONTAINING PROTEIN"/>
    <property type="match status" value="1"/>
</dbReference>
<feature type="transmembrane region" description="Helical" evidence="1">
    <location>
        <begin position="128"/>
        <end position="146"/>
    </location>
</feature>
<dbReference type="InterPro" id="IPR038880">
    <property type="entry name" value="MJ0871-like"/>
</dbReference>
<sequence length="327" mass="36212">MDLLHQLGFTDWPVLWAGLIKPMLRLVFFIAAGLMLGNIIEALNWTHGVARIAAPLVRMGHLRDISGASFSMAFFSTITANTMLAGSYEKGEISRRELVFANLFNSTPAFFLHLPSMFFMAVPFIGDAAFTYVGLVLAAAILRTLGTVAAGRIMLPPLPEGCITCRLEEERSNSWKDALRKSWRRFRQRLPRILYITMPVYLLMYVMNKTGGFDSLQAMMEGRVGVLNFLNPAGISVVLMHLAAEFAAALAAAGQLLHAGTLTARDVVMTLLVGNILSSPMRAFRHQFPSYAGIFKPRLALFLIAFNQVLRAASIALMAALYYWWTA</sequence>
<feature type="transmembrane region" description="Helical" evidence="1">
    <location>
        <begin position="190"/>
        <end position="207"/>
    </location>
</feature>
<dbReference type="AlphaFoldDB" id="A0A7J0BHW3"/>
<feature type="transmembrane region" description="Helical" evidence="1">
    <location>
        <begin position="26"/>
        <end position="45"/>
    </location>
</feature>
<keyword evidence="1" id="KW-0472">Membrane</keyword>
<keyword evidence="1" id="KW-1133">Transmembrane helix</keyword>
<evidence type="ECO:0000256" key="1">
    <source>
        <dbReference type="SAM" id="Phobius"/>
    </source>
</evidence>
<dbReference type="EMBL" id="BLVO01000012">
    <property type="protein sequence ID" value="GFM32674.1"/>
    <property type="molecule type" value="Genomic_DNA"/>
</dbReference>